<evidence type="ECO:0000256" key="3">
    <source>
        <dbReference type="ARBA" id="ARBA00022989"/>
    </source>
</evidence>
<dbReference type="InterPro" id="IPR036513">
    <property type="entry name" value="STAS_dom_sf"/>
</dbReference>
<feature type="transmembrane region" description="Helical" evidence="5">
    <location>
        <begin position="523"/>
        <end position="554"/>
    </location>
</feature>
<comment type="subcellular location">
    <subcellularLocation>
        <location evidence="1">Membrane</location>
        <topology evidence="1">Multi-pass membrane protein</topology>
    </subcellularLocation>
</comment>
<feature type="transmembrane region" description="Helical" evidence="5">
    <location>
        <begin position="230"/>
        <end position="250"/>
    </location>
</feature>
<gene>
    <name evidence="8 9 10 11" type="primary">LOC106465449</name>
</gene>
<dbReference type="GeneID" id="106465449"/>
<reference evidence="8 9" key="1">
    <citation type="submission" date="2025-05" db="UniProtKB">
        <authorList>
            <consortium name="RefSeq"/>
        </authorList>
    </citation>
    <scope>IDENTIFICATION</scope>
    <source>
        <tissue evidence="8 9">Muscle</tissue>
    </source>
</reference>
<feature type="transmembrane region" description="Helical" evidence="5">
    <location>
        <begin position="492"/>
        <end position="511"/>
    </location>
</feature>
<dbReference type="RefSeq" id="XP_022249063.1">
    <property type="nucleotide sequence ID" value="XM_022393355.1"/>
</dbReference>
<dbReference type="Proteomes" id="UP000694941">
    <property type="component" value="Unplaced"/>
</dbReference>
<evidence type="ECO:0000313" key="10">
    <source>
        <dbReference type="RefSeq" id="XP_022249063.1"/>
    </source>
</evidence>
<evidence type="ECO:0000256" key="2">
    <source>
        <dbReference type="ARBA" id="ARBA00022692"/>
    </source>
</evidence>
<feature type="transmembrane region" description="Helical" evidence="5">
    <location>
        <begin position="146"/>
        <end position="164"/>
    </location>
</feature>
<dbReference type="RefSeq" id="XP_022249065.1">
    <property type="nucleotide sequence ID" value="XM_022393357.1"/>
</dbReference>
<feature type="transmembrane region" description="Helical" evidence="5">
    <location>
        <begin position="343"/>
        <end position="360"/>
    </location>
</feature>
<dbReference type="NCBIfam" id="TIGR00815">
    <property type="entry name" value="sulP"/>
    <property type="match status" value="1"/>
</dbReference>
<dbReference type="InterPro" id="IPR002645">
    <property type="entry name" value="STAS_dom"/>
</dbReference>
<dbReference type="PANTHER" id="PTHR11814">
    <property type="entry name" value="SULFATE TRANSPORTER"/>
    <property type="match status" value="1"/>
</dbReference>
<keyword evidence="7" id="KW-1185">Reference proteome</keyword>
<evidence type="ECO:0000313" key="8">
    <source>
        <dbReference type="RefSeq" id="XP_022249061.1"/>
    </source>
</evidence>
<dbReference type="Pfam" id="PF00916">
    <property type="entry name" value="Sulfate_transp"/>
    <property type="match status" value="1"/>
</dbReference>
<dbReference type="RefSeq" id="XP_022249062.1">
    <property type="nucleotide sequence ID" value="XM_022393354.1"/>
</dbReference>
<keyword evidence="2 5" id="KW-0812">Transmembrane</keyword>
<keyword evidence="4 5" id="KW-0472">Membrane</keyword>
<protein>
    <submittedName>
        <fullName evidence="8 9">Solute carrier family 26 member 10-like isoform X1</fullName>
    </submittedName>
</protein>
<evidence type="ECO:0000256" key="1">
    <source>
        <dbReference type="ARBA" id="ARBA00004141"/>
    </source>
</evidence>
<dbReference type="InterPro" id="IPR011547">
    <property type="entry name" value="SLC26A/SulP_dom"/>
</dbReference>
<dbReference type="Pfam" id="PF01740">
    <property type="entry name" value="STAS"/>
    <property type="match status" value="1"/>
</dbReference>
<evidence type="ECO:0000313" key="11">
    <source>
        <dbReference type="RefSeq" id="XP_022249065.1"/>
    </source>
</evidence>
<feature type="transmembrane region" description="Helical" evidence="5">
    <location>
        <begin position="289"/>
        <end position="306"/>
    </location>
</feature>
<dbReference type="Gene3D" id="3.30.750.24">
    <property type="entry name" value="STAS domain"/>
    <property type="match status" value="1"/>
</dbReference>
<keyword evidence="3 5" id="KW-1133">Transmembrane helix</keyword>
<dbReference type="CDD" id="cd07042">
    <property type="entry name" value="STAS_SulP_like_sulfate_transporter"/>
    <property type="match status" value="1"/>
</dbReference>
<accession>A0ABM1SZK9</accession>
<feature type="transmembrane region" description="Helical" evidence="5">
    <location>
        <begin position="312"/>
        <end position="331"/>
    </location>
</feature>
<evidence type="ECO:0000256" key="4">
    <source>
        <dbReference type="ARBA" id="ARBA00023136"/>
    </source>
</evidence>
<feature type="transmembrane region" description="Helical" evidence="5">
    <location>
        <begin position="262"/>
        <end position="282"/>
    </location>
</feature>
<feature type="domain" description="STAS" evidence="6">
    <location>
        <begin position="577"/>
        <end position="713"/>
    </location>
</feature>
<evidence type="ECO:0000259" key="6">
    <source>
        <dbReference type="PROSITE" id="PS50801"/>
    </source>
</evidence>
<sequence>MNNENGDMPHSLVGHEEEVEVVVFKGQTESTSSQTSVNSTTNRRKVQIVIQRQTLNQQDVEERFSTGEIYKPKLVNKVAQRMKNSCMCSMLCLVSFFQQRLPILQWLPNYPLRKYFLSDLISAVTVLILHIPQGMAYGLLADVDPVNGLYTSFFPVIIYCMMGTSRHVSVGTMAVISLMAGNAVESLVAANKQNMPSLAIGETAGNLSFNGSENLFHSTDQFWPPTNLEIVVSLCLVTGLFQILMGIFHLGSLTVIFSDQFVSGFCTGTAILVVISQIKYVFDISTQRYSGPFMIIYSTINIFSIIKNSNPATVLISFISMFILAVVKEQVNARFKNKLKMPIPIDLIVVALATVISYLGEFNRKYEVSIIGDIPTGFPEPVLPRMDLVPSLLPAGLGVGVVSYTIALSLAQMFAKKHKYVVDANQEFLAMGSANLFSSFFACFPCATALSRSMIQEKSGGKTQIVGLVSCLLMVIVLLVLGPFFYHLPKCILSSVILVALKGMFLEVLVLRKIWKISKIDSLIWLVSFSSVVILDIDYGLIMGVAFTILTVVYRTFAPHQTVLVNLPNTEIYVDKEYYSAQEIPGIKIFHFGGALYFVNKSLFVERLNNVITDKGVIKNIRTYKTLEEERNKEEYLKSVHHVIIDCSSFSYIDVSGVDTLLEVTKELKERNIIVLLASCSVPVYEVLRNATFLTKVPQPSIFPTIHDAVMYAQQNPRVN</sequence>
<organism evidence="7 11">
    <name type="scientific">Limulus polyphemus</name>
    <name type="common">Atlantic horseshoe crab</name>
    <dbReference type="NCBI Taxonomy" id="6850"/>
    <lineage>
        <taxon>Eukaryota</taxon>
        <taxon>Metazoa</taxon>
        <taxon>Ecdysozoa</taxon>
        <taxon>Arthropoda</taxon>
        <taxon>Chelicerata</taxon>
        <taxon>Merostomata</taxon>
        <taxon>Xiphosura</taxon>
        <taxon>Limulidae</taxon>
        <taxon>Limulus</taxon>
    </lineage>
</organism>
<feature type="transmembrane region" description="Helical" evidence="5">
    <location>
        <begin position="465"/>
        <end position="486"/>
    </location>
</feature>
<evidence type="ECO:0000313" key="7">
    <source>
        <dbReference type="Proteomes" id="UP000694941"/>
    </source>
</evidence>
<dbReference type="SUPFAM" id="SSF52091">
    <property type="entry name" value="SpoIIaa-like"/>
    <property type="match status" value="1"/>
</dbReference>
<dbReference type="InterPro" id="IPR001902">
    <property type="entry name" value="SLC26A/SulP_fam"/>
</dbReference>
<feature type="transmembrane region" description="Helical" evidence="5">
    <location>
        <begin position="120"/>
        <end position="140"/>
    </location>
</feature>
<proteinExistence type="predicted"/>
<evidence type="ECO:0000313" key="9">
    <source>
        <dbReference type="RefSeq" id="XP_022249062.1"/>
    </source>
</evidence>
<dbReference type="RefSeq" id="XP_022249061.1">
    <property type="nucleotide sequence ID" value="XM_022393353.1"/>
</dbReference>
<feature type="transmembrane region" description="Helical" evidence="5">
    <location>
        <begin position="392"/>
        <end position="411"/>
    </location>
</feature>
<evidence type="ECO:0000256" key="5">
    <source>
        <dbReference type="SAM" id="Phobius"/>
    </source>
</evidence>
<dbReference type="PROSITE" id="PS50801">
    <property type="entry name" value="STAS"/>
    <property type="match status" value="1"/>
</dbReference>
<name>A0ABM1SZK9_LIMPO</name>